<dbReference type="SMART" id="SM00353">
    <property type="entry name" value="HLH"/>
    <property type="match status" value="1"/>
</dbReference>
<gene>
    <name evidence="9" type="ORF">HAZT_HAZT003936</name>
</gene>
<dbReference type="PROSITE" id="PS50888">
    <property type="entry name" value="BHLH"/>
    <property type="match status" value="1"/>
</dbReference>
<dbReference type="SUPFAM" id="SSF47459">
    <property type="entry name" value="HLH, helix-loop-helix DNA-binding domain"/>
    <property type="match status" value="1"/>
</dbReference>
<dbReference type="GO" id="GO:0000981">
    <property type="term" value="F:DNA-binding transcription factor activity, RNA polymerase II-specific"/>
    <property type="evidence" value="ECO:0007669"/>
    <property type="project" value="TreeGrafter"/>
</dbReference>
<keyword evidence="3" id="KW-0238">DNA-binding</keyword>
<dbReference type="Gene3D" id="4.10.280.10">
    <property type="entry name" value="Helix-loop-helix DNA-binding domain"/>
    <property type="match status" value="1"/>
</dbReference>
<dbReference type="GO" id="GO:0046983">
    <property type="term" value="F:protein dimerization activity"/>
    <property type="evidence" value="ECO:0007669"/>
    <property type="project" value="InterPro"/>
</dbReference>
<dbReference type="GO" id="GO:0000978">
    <property type="term" value="F:RNA polymerase II cis-regulatory region sequence-specific DNA binding"/>
    <property type="evidence" value="ECO:0007669"/>
    <property type="project" value="TreeGrafter"/>
</dbReference>
<feature type="compositionally biased region" description="Polar residues" evidence="7">
    <location>
        <begin position="13"/>
        <end position="24"/>
    </location>
</feature>
<evidence type="ECO:0000256" key="5">
    <source>
        <dbReference type="ARBA" id="ARBA00023242"/>
    </source>
</evidence>
<keyword evidence="2" id="KW-0805">Transcription regulation</keyword>
<reference evidence="9" key="2">
    <citation type="journal article" date="2018" name="Environ. Sci. Technol.">
        <title>The Toxicogenome of Hyalella azteca: A Model for Sediment Ecotoxicology and Evolutionary Toxicology.</title>
        <authorList>
            <person name="Poynton H.C."/>
            <person name="Hasenbein S."/>
            <person name="Benoit J.B."/>
            <person name="Sepulveda M.S."/>
            <person name="Poelchau M.F."/>
            <person name="Hughes D.S.T."/>
            <person name="Murali S.C."/>
            <person name="Chen S."/>
            <person name="Glastad K.M."/>
            <person name="Goodisman M.A.D."/>
            <person name="Werren J.H."/>
            <person name="Vineis J.H."/>
            <person name="Bowen J.L."/>
            <person name="Friedrich M."/>
            <person name="Jones J."/>
            <person name="Robertson H.M."/>
            <person name="Feyereisen R."/>
            <person name="Mechler-Hickson A."/>
            <person name="Mathers N."/>
            <person name="Lee C.E."/>
            <person name="Colbourne J.K."/>
            <person name="Biales A."/>
            <person name="Johnston J.S."/>
            <person name="Wellborn G.A."/>
            <person name="Rosendale A.J."/>
            <person name="Cridge A.G."/>
            <person name="Munoz-Torres M.C."/>
            <person name="Bain P.A."/>
            <person name="Manny A.R."/>
            <person name="Major K.M."/>
            <person name="Lambert F.N."/>
            <person name="Vulpe C.D."/>
            <person name="Tuck P."/>
            <person name="Blalock B.J."/>
            <person name="Lin Y.Y."/>
            <person name="Smith M.E."/>
            <person name="Ochoa-Acuna H."/>
            <person name="Chen M.M."/>
            <person name="Childers C.P."/>
            <person name="Qu J."/>
            <person name="Dugan S."/>
            <person name="Lee S.L."/>
            <person name="Chao H."/>
            <person name="Dinh H."/>
            <person name="Han Y."/>
            <person name="Doddapaneni H."/>
            <person name="Worley K.C."/>
            <person name="Muzny D.M."/>
            <person name="Gibbs R.A."/>
            <person name="Richards S."/>
        </authorList>
    </citation>
    <scope>NUCLEOTIDE SEQUENCE</scope>
    <source>
        <strain evidence="9">HAZT.00-mixed</strain>
        <tissue evidence="9">Whole organism</tissue>
    </source>
</reference>
<dbReference type="InterPro" id="IPR011598">
    <property type="entry name" value="bHLH_dom"/>
</dbReference>
<reference evidence="9" key="3">
    <citation type="submission" date="2019-06" db="EMBL/GenBank/DDBJ databases">
        <authorList>
            <person name="Poynton C."/>
            <person name="Hasenbein S."/>
            <person name="Benoit J.B."/>
            <person name="Sepulveda M.S."/>
            <person name="Poelchau M.F."/>
            <person name="Murali S.C."/>
            <person name="Chen S."/>
            <person name="Glastad K.M."/>
            <person name="Werren J.H."/>
            <person name="Vineis J.H."/>
            <person name="Bowen J.L."/>
            <person name="Friedrich M."/>
            <person name="Jones J."/>
            <person name="Robertson H.M."/>
            <person name="Feyereisen R."/>
            <person name="Mechler-Hickson A."/>
            <person name="Mathers N."/>
            <person name="Lee C.E."/>
            <person name="Colbourne J.K."/>
            <person name="Biales A."/>
            <person name="Johnston J.S."/>
            <person name="Wellborn G.A."/>
            <person name="Rosendale A.J."/>
            <person name="Cridge A.G."/>
            <person name="Munoz-Torres M.C."/>
            <person name="Bain P.A."/>
            <person name="Manny A.R."/>
            <person name="Major K.M."/>
            <person name="Lambert F.N."/>
            <person name="Vulpe C.D."/>
            <person name="Tuck P."/>
            <person name="Blalock B.J."/>
            <person name="Lin Y.-Y."/>
            <person name="Smith M.E."/>
            <person name="Ochoa-Acuna H."/>
            <person name="Chen M.-J.M."/>
            <person name="Childers C.P."/>
            <person name="Qu J."/>
            <person name="Dugan S."/>
            <person name="Lee S.L."/>
            <person name="Chao H."/>
            <person name="Dinh H."/>
            <person name="Han Y."/>
            <person name="Doddapaneni H."/>
            <person name="Worley K.C."/>
            <person name="Muzny D.M."/>
            <person name="Gibbs R.A."/>
            <person name="Richards S."/>
        </authorList>
    </citation>
    <scope>NUCLEOTIDE SEQUENCE</scope>
    <source>
        <strain evidence="9">HAZT.00-mixed</strain>
        <tissue evidence="9">Whole organism</tissue>
    </source>
</reference>
<evidence type="ECO:0000256" key="3">
    <source>
        <dbReference type="ARBA" id="ARBA00023125"/>
    </source>
</evidence>
<evidence type="ECO:0000256" key="6">
    <source>
        <dbReference type="SAM" id="Coils"/>
    </source>
</evidence>
<dbReference type="InterPro" id="IPR036638">
    <property type="entry name" value="HLH_DNA-bd_sf"/>
</dbReference>
<dbReference type="PANTHER" id="PTHR15741">
    <property type="entry name" value="BASIC HELIX-LOOP-HELIX ZIP TRANSCRIPTION FACTOR"/>
    <property type="match status" value="1"/>
</dbReference>
<keyword evidence="5" id="KW-0539">Nucleus</keyword>
<keyword evidence="6" id="KW-0175">Coiled coil</keyword>
<feature type="domain" description="BHLH" evidence="8">
    <location>
        <begin position="56"/>
        <end position="114"/>
    </location>
</feature>
<organism evidence="9">
    <name type="scientific">Hyalella azteca</name>
    <name type="common">Amphipod</name>
    <dbReference type="NCBI Taxonomy" id="294128"/>
    <lineage>
        <taxon>Eukaryota</taxon>
        <taxon>Metazoa</taxon>
        <taxon>Ecdysozoa</taxon>
        <taxon>Arthropoda</taxon>
        <taxon>Crustacea</taxon>
        <taxon>Multicrustacea</taxon>
        <taxon>Malacostraca</taxon>
        <taxon>Eumalacostraca</taxon>
        <taxon>Peracarida</taxon>
        <taxon>Amphipoda</taxon>
        <taxon>Senticaudata</taxon>
        <taxon>Talitrida</taxon>
        <taxon>Talitroidea</taxon>
        <taxon>Hyalellidae</taxon>
        <taxon>Hyalella</taxon>
    </lineage>
</organism>
<dbReference type="PANTHER" id="PTHR15741:SF25">
    <property type="entry name" value="MAX-LIKE PROTEIN X"/>
    <property type="match status" value="1"/>
</dbReference>
<dbReference type="EMBL" id="JQDR03007161">
    <property type="protein sequence ID" value="KAA0199042.1"/>
    <property type="molecule type" value="Genomic_DNA"/>
</dbReference>
<comment type="caution">
    <text evidence="9">The sequence shown here is derived from an EMBL/GenBank/DDBJ whole genome shotgun (WGS) entry which is preliminary data.</text>
</comment>
<sequence>MSEDGESRYPISRCSSAGSLNNVTSSANNSDDEDSDLGAGPPPSAAGGAGNNLKDKRREAHTQAEQKRRDSIKKGYDALQELVPMMPSNSESLPPCKLSKATILQKSIDYMQFLQNCKKKQEEELNELQKKAMAMTILKLNYETIVAAHHSQRPGNALRQVSDDMKFQVRGRQCSSDRSGGGRTESISPCTMFAQPTEMFVVDREDDNAVVTEVVEGVLSQAAPAL</sequence>
<name>A0A6A0H4I6_HYAAZ</name>
<feature type="non-terminal residue" evidence="9">
    <location>
        <position position="226"/>
    </location>
</feature>
<proteinExistence type="predicted"/>
<comment type="subcellular location">
    <subcellularLocation>
        <location evidence="1">Nucleus</location>
    </subcellularLocation>
</comment>
<evidence type="ECO:0000313" key="9">
    <source>
        <dbReference type="EMBL" id="KAA0199042.1"/>
    </source>
</evidence>
<feature type="coiled-coil region" evidence="6">
    <location>
        <begin position="111"/>
        <end position="138"/>
    </location>
</feature>
<feature type="region of interest" description="Disordered" evidence="7">
    <location>
        <begin position="1"/>
        <end position="72"/>
    </location>
</feature>
<dbReference type="InterPro" id="IPR052207">
    <property type="entry name" value="Max-like/E-box_TFs"/>
</dbReference>
<evidence type="ECO:0000256" key="2">
    <source>
        <dbReference type="ARBA" id="ARBA00023015"/>
    </source>
</evidence>
<dbReference type="AlphaFoldDB" id="A0A6A0H4I6"/>
<keyword evidence="4" id="KW-0804">Transcription</keyword>
<evidence type="ECO:0000259" key="8">
    <source>
        <dbReference type="PROSITE" id="PS50888"/>
    </source>
</evidence>
<evidence type="ECO:0000256" key="1">
    <source>
        <dbReference type="ARBA" id="ARBA00004123"/>
    </source>
</evidence>
<protein>
    <recommendedName>
        <fullName evidence="8">BHLH domain-containing protein</fullName>
    </recommendedName>
</protein>
<reference evidence="9" key="1">
    <citation type="submission" date="2014-08" db="EMBL/GenBank/DDBJ databases">
        <authorList>
            <person name="Murali S."/>
            <person name="Richards S."/>
            <person name="Bandaranaike D."/>
            <person name="Bellair M."/>
            <person name="Blankenburg K."/>
            <person name="Chao H."/>
            <person name="Dinh H."/>
            <person name="Doddapaneni H."/>
            <person name="Dugan-Rocha S."/>
            <person name="Elkadiri S."/>
            <person name="Gnanaolivu R."/>
            <person name="Hughes D."/>
            <person name="Lee S."/>
            <person name="Li M."/>
            <person name="Ming W."/>
            <person name="Munidasa M."/>
            <person name="Muniz J."/>
            <person name="Nguyen L."/>
            <person name="Osuji N."/>
            <person name="Pu L.-L."/>
            <person name="Puazo M."/>
            <person name="Skinner E."/>
            <person name="Qu C."/>
            <person name="Quiroz J."/>
            <person name="Raj R."/>
            <person name="Weissenberger G."/>
            <person name="Xin Y."/>
            <person name="Zou X."/>
            <person name="Han Y."/>
            <person name="Worley K."/>
            <person name="Muzny D."/>
            <person name="Gibbs R."/>
        </authorList>
    </citation>
    <scope>NUCLEOTIDE SEQUENCE</scope>
    <source>
        <strain evidence="9">HAZT.00-mixed</strain>
        <tissue evidence="9">Whole organism</tissue>
    </source>
</reference>
<accession>A0A6A0H4I6</accession>
<dbReference type="OrthoDB" id="5778525at2759"/>
<dbReference type="GO" id="GO:0005634">
    <property type="term" value="C:nucleus"/>
    <property type="evidence" value="ECO:0007669"/>
    <property type="project" value="UniProtKB-SubCell"/>
</dbReference>
<dbReference type="Pfam" id="PF00010">
    <property type="entry name" value="HLH"/>
    <property type="match status" value="1"/>
</dbReference>
<dbReference type="CDD" id="cd19687">
    <property type="entry name" value="bHLHzip_Mlx"/>
    <property type="match status" value="1"/>
</dbReference>
<dbReference type="Proteomes" id="UP000711488">
    <property type="component" value="Unassembled WGS sequence"/>
</dbReference>
<feature type="compositionally biased region" description="Basic and acidic residues" evidence="7">
    <location>
        <begin position="53"/>
        <end position="72"/>
    </location>
</feature>
<evidence type="ECO:0000256" key="7">
    <source>
        <dbReference type="SAM" id="MobiDB-lite"/>
    </source>
</evidence>
<evidence type="ECO:0000256" key="4">
    <source>
        <dbReference type="ARBA" id="ARBA00023163"/>
    </source>
</evidence>